<dbReference type="PANTHER" id="PTHR36507">
    <property type="entry name" value="BLL1555 PROTEIN"/>
    <property type="match status" value="1"/>
</dbReference>
<dbReference type="PANTHER" id="PTHR36507:SF1">
    <property type="entry name" value="BLL1555 PROTEIN"/>
    <property type="match status" value="1"/>
</dbReference>
<sequence length="301" mass="32815">MFTKTIFRRKFTICLLLFTTVSLAISSLSTTTSTSFAQLGLAPIPTTQQVIPTYVIDIPAGAVSSNASVHYVPLIVSIPTDTTIVWFNDDPGQIHTVTSGLPESQDSGQLFNSGILPYGGFYQTTFTTPGDYTYYCTLHPYMYGIVHVGAGSEKGHHFTMKSGASLQSDDNNTSSGSVWTINKAQNDRTLFDFQPINIAADPTTPTVYNIELVDNTSNQTIFNNNFQVIGGTNLQVEFITNSNMNTTNVYGPDLSDPVTGAYHVEGNFMDGDYTMTIKAISVGTDIIEDNIADEFKIRLVS</sequence>
<dbReference type="Proteomes" id="UP000294299">
    <property type="component" value="Chromosome NFRAN"/>
</dbReference>
<feature type="domain" description="Blue (type 1) copper" evidence="3">
    <location>
        <begin position="66"/>
        <end position="148"/>
    </location>
</feature>
<organism evidence="4 5">
    <name type="scientific">Candidatus Nitrosocosmicus franklandianus</name>
    <dbReference type="NCBI Taxonomy" id="1798806"/>
    <lineage>
        <taxon>Archaea</taxon>
        <taxon>Nitrososphaerota</taxon>
        <taxon>Nitrososphaeria</taxon>
        <taxon>Nitrososphaerales</taxon>
        <taxon>Nitrososphaeraceae</taxon>
        <taxon>Candidatus Nitrosocosmicus</taxon>
    </lineage>
</organism>
<evidence type="ECO:0000313" key="5">
    <source>
        <dbReference type="Proteomes" id="UP000294299"/>
    </source>
</evidence>
<dbReference type="OrthoDB" id="11836at2157"/>
<dbReference type="RefSeq" id="WP_134483876.1">
    <property type="nucleotide sequence ID" value="NZ_LR216287.1"/>
</dbReference>
<dbReference type="Gene3D" id="2.60.40.420">
    <property type="entry name" value="Cupredoxins - blue copper proteins"/>
    <property type="match status" value="1"/>
</dbReference>
<keyword evidence="5" id="KW-1185">Reference proteome</keyword>
<dbReference type="GO" id="GO:0009055">
    <property type="term" value="F:electron transfer activity"/>
    <property type="evidence" value="ECO:0007669"/>
    <property type="project" value="InterPro"/>
</dbReference>
<evidence type="ECO:0000259" key="3">
    <source>
        <dbReference type="Pfam" id="PF00127"/>
    </source>
</evidence>
<evidence type="ECO:0000313" key="4">
    <source>
        <dbReference type="EMBL" id="VFJ13838.1"/>
    </source>
</evidence>
<proteinExistence type="predicted"/>
<dbReference type="SUPFAM" id="SSF49503">
    <property type="entry name" value="Cupredoxins"/>
    <property type="match status" value="1"/>
</dbReference>
<reference evidence="4 5" key="1">
    <citation type="submission" date="2019-02" db="EMBL/GenBank/DDBJ databases">
        <authorList>
            <person name="Lehtovirta-Morley E L."/>
        </authorList>
    </citation>
    <scope>NUCLEOTIDE SEQUENCE [LARGE SCALE GENOMIC DNA]</scope>
    <source>
        <strain evidence="4">NFRAN1</strain>
    </source>
</reference>
<dbReference type="AlphaFoldDB" id="A0A484I7Z3"/>
<evidence type="ECO:0000256" key="2">
    <source>
        <dbReference type="ARBA" id="ARBA00023008"/>
    </source>
</evidence>
<accession>A0A484I7Z3</accession>
<dbReference type="InterPro" id="IPR000923">
    <property type="entry name" value="BlueCu_1"/>
</dbReference>
<dbReference type="KEGG" id="nfn:NFRAN_1516"/>
<name>A0A484I7Z3_9ARCH</name>
<dbReference type="GeneID" id="39420862"/>
<dbReference type="InterPro" id="IPR052721">
    <property type="entry name" value="ET_Amicyanin"/>
</dbReference>
<evidence type="ECO:0000256" key="1">
    <source>
        <dbReference type="ARBA" id="ARBA00022723"/>
    </source>
</evidence>
<dbReference type="Pfam" id="PF00127">
    <property type="entry name" value="Copper-bind"/>
    <property type="match status" value="1"/>
</dbReference>
<keyword evidence="1" id="KW-0479">Metal-binding</keyword>
<keyword evidence="2" id="KW-0186">Copper</keyword>
<dbReference type="GO" id="GO:0005507">
    <property type="term" value="F:copper ion binding"/>
    <property type="evidence" value="ECO:0007669"/>
    <property type="project" value="InterPro"/>
</dbReference>
<protein>
    <submittedName>
        <fullName evidence="4">Amicyanin</fullName>
    </submittedName>
</protein>
<dbReference type="EMBL" id="LR216287">
    <property type="protein sequence ID" value="VFJ13838.1"/>
    <property type="molecule type" value="Genomic_DNA"/>
</dbReference>
<dbReference type="InterPro" id="IPR008972">
    <property type="entry name" value="Cupredoxin"/>
</dbReference>
<gene>
    <name evidence="4" type="primary">mauC</name>
    <name evidence="4" type="ORF">NFRAN_1516</name>
</gene>